<protein>
    <submittedName>
        <fullName evidence="3">Thioesterase type II, NRPS/PKS/S-FAS family</fullName>
    </submittedName>
</protein>
<evidence type="ECO:0000259" key="2">
    <source>
        <dbReference type="Pfam" id="PF00975"/>
    </source>
</evidence>
<evidence type="ECO:0000313" key="3">
    <source>
        <dbReference type="EMBL" id="AJK49768.1"/>
    </source>
</evidence>
<keyword evidence="4" id="KW-1185">Reference proteome</keyword>
<dbReference type="InterPro" id="IPR029058">
    <property type="entry name" value="AB_hydrolase_fold"/>
</dbReference>
<comment type="similarity">
    <text evidence="1">Belongs to the thioesterase family.</text>
</comment>
<proteinExistence type="inferred from homology"/>
<dbReference type="HOGENOM" id="CLU_070456_1_1_4"/>
<dbReference type="EMBL" id="CP002581">
    <property type="protein sequence ID" value="AJK49768.1"/>
    <property type="molecule type" value="Genomic_DNA"/>
</dbReference>
<dbReference type="PANTHER" id="PTHR11487">
    <property type="entry name" value="THIOESTERASE"/>
    <property type="match status" value="1"/>
</dbReference>
<dbReference type="PANTHER" id="PTHR11487:SF0">
    <property type="entry name" value="S-ACYL FATTY ACID SYNTHASE THIOESTERASE, MEDIUM CHAIN"/>
    <property type="match status" value="1"/>
</dbReference>
<dbReference type="KEGG" id="bpla:bpln_2g17680"/>
<dbReference type="Gene3D" id="3.40.50.1820">
    <property type="entry name" value="alpha/beta hydrolase"/>
    <property type="match status" value="1"/>
</dbReference>
<dbReference type="SUPFAM" id="SSF53474">
    <property type="entry name" value="alpha/beta-Hydrolases"/>
    <property type="match status" value="1"/>
</dbReference>
<dbReference type="AlphaFoldDB" id="A0A0B6S270"/>
<sequence>MSASDRAPAALPPVQLFCFAHAGGAASLYRRWQQALPRGVAVIALDLPGHGLRRALPPHTDWPSLIESLCTDWRARRDPSLPFAVFGHSMGSLVAHELLHALRARGEAAPVWFGASASVAPSRRASETHWLGCTHRQMVDKLRALGGTPEALLNDHDFIELLMPTLRADFHLCGTYPSVFPAEPRRAPLDCPLTVFTGSDDPATADAEKLAPWRDTTRGECAFHAFAGGHFYLDTGPEPVLARVASSLARALAGPAPAALPTEAGWMQ</sequence>
<dbReference type="Pfam" id="PF00975">
    <property type="entry name" value="Thioesterase"/>
    <property type="match status" value="1"/>
</dbReference>
<accession>A0A0B6S270</accession>
<dbReference type="RefSeq" id="WP_042628150.1">
    <property type="nucleotide sequence ID" value="NZ_BSTO01000028.1"/>
</dbReference>
<gene>
    <name evidence="3" type="ORF">BGL_2c17010</name>
</gene>
<dbReference type="Proteomes" id="UP000031838">
    <property type="component" value="Chromosome 2"/>
</dbReference>
<dbReference type="InterPro" id="IPR001031">
    <property type="entry name" value="Thioesterase"/>
</dbReference>
<feature type="domain" description="Thioesterase" evidence="2">
    <location>
        <begin position="15"/>
        <end position="244"/>
    </location>
</feature>
<reference evidence="3 4" key="2">
    <citation type="journal article" date="2016" name="Appl. Microbiol. Biotechnol.">
        <title>Mutations improving production and secretion of extracellular lipase by Burkholderia glumae PG1.</title>
        <authorList>
            <person name="Knapp A."/>
            <person name="Voget S."/>
            <person name="Gao R."/>
            <person name="Zaburannyi N."/>
            <person name="Krysciak D."/>
            <person name="Breuer M."/>
            <person name="Hauer B."/>
            <person name="Streit W.R."/>
            <person name="Muller R."/>
            <person name="Daniel R."/>
            <person name="Jaeger K.E."/>
        </authorList>
    </citation>
    <scope>NUCLEOTIDE SEQUENCE [LARGE SCALE GENOMIC DNA]</scope>
    <source>
        <strain evidence="3 4">PG1</strain>
    </source>
</reference>
<evidence type="ECO:0000256" key="1">
    <source>
        <dbReference type="ARBA" id="ARBA00007169"/>
    </source>
</evidence>
<organism evidence="3 4">
    <name type="scientific">Burkholderia plantarii</name>
    <dbReference type="NCBI Taxonomy" id="41899"/>
    <lineage>
        <taxon>Bacteria</taxon>
        <taxon>Pseudomonadati</taxon>
        <taxon>Pseudomonadota</taxon>
        <taxon>Betaproteobacteria</taxon>
        <taxon>Burkholderiales</taxon>
        <taxon>Burkholderiaceae</taxon>
        <taxon>Burkholderia</taxon>
    </lineage>
</organism>
<evidence type="ECO:0000313" key="4">
    <source>
        <dbReference type="Proteomes" id="UP000031838"/>
    </source>
</evidence>
<name>A0A0B6S270_BURPL</name>
<reference evidence="4" key="1">
    <citation type="submission" date="2011-03" db="EMBL/GenBank/DDBJ databases">
        <authorList>
            <person name="Voget S."/>
            <person name="Streit W.R."/>
            <person name="Jaeger K.E."/>
            <person name="Daniel R."/>
        </authorList>
    </citation>
    <scope>NUCLEOTIDE SEQUENCE [LARGE SCALE GENOMIC DNA]</scope>
    <source>
        <strain evidence="4">PG1</strain>
    </source>
</reference>
<dbReference type="KEGG" id="bgp:BGL_2c17010"/>
<dbReference type="GO" id="GO:0008610">
    <property type="term" value="P:lipid biosynthetic process"/>
    <property type="evidence" value="ECO:0007669"/>
    <property type="project" value="TreeGrafter"/>
</dbReference>
<dbReference type="InterPro" id="IPR012223">
    <property type="entry name" value="TEII"/>
</dbReference>